<dbReference type="SUPFAM" id="SSF55073">
    <property type="entry name" value="Nucleotide cyclase"/>
    <property type="match status" value="1"/>
</dbReference>
<dbReference type="Proteomes" id="UP000284006">
    <property type="component" value="Unassembled WGS sequence"/>
</dbReference>
<feature type="domain" description="Response regulatory" evidence="3">
    <location>
        <begin position="619"/>
        <end position="734"/>
    </location>
</feature>
<organism evidence="7 8">
    <name type="scientific">Massilia cavernae</name>
    <dbReference type="NCBI Taxonomy" id="2320864"/>
    <lineage>
        <taxon>Bacteria</taxon>
        <taxon>Pseudomonadati</taxon>
        <taxon>Pseudomonadota</taxon>
        <taxon>Betaproteobacteria</taxon>
        <taxon>Burkholderiales</taxon>
        <taxon>Oxalobacteraceae</taxon>
        <taxon>Telluria group</taxon>
        <taxon>Massilia</taxon>
    </lineage>
</organism>
<dbReference type="Pfam" id="PF00989">
    <property type="entry name" value="PAS"/>
    <property type="match status" value="1"/>
</dbReference>
<dbReference type="NCBIfam" id="TIGR00229">
    <property type="entry name" value="sensory_box"/>
    <property type="match status" value="1"/>
</dbReference>
<evidence type="ECO:0000259" key="5">
    <source>
        <dbReference type="PROSITE" id="PS50883"/>
    </source>
</evidence>
<dbReference type="InterPro" id="IPR000160">
    <property type="entry name" value="GGDEF_dom"/>
</dbReference>
<sequence length="740" mass="82609">MIEPVVSTVASRSLIRERSARKEAETLLEQKSRELYDINLNLRQLNAHLEESETRYRTLVELMPDAIWIHCDGRIVFMNPAAQRLFGATSPEQLLGTEALERVPEAYRAQMEQGIFNDLAAAQSQPRCALRVARVDGSLVDVEFFGCAIRFNDAASVMNVAHDITERRQHEMAMEHQATHDLLTGLPNRALFLDRLTHAIRRAERHNERLAVMFVDLDKFKSINDTLGHAAGDDLLRMVAGHLKQCVRLSDTVARLGGDEFVLLLDNPLGDTMPAMIAERISMRLGQPVILGGQEHVITGSIGISIFPEDGTRAESLLRQADIAMYRAKEGGRNSFQFFTQEMQNRLDARVALEQGLHRALQRDEFVLHYQPQVNLRSGRIVGMEALLRWQSPELGLVPPLQFIPVAEESNLINAIGKWVLEKACATLRAWLDAGVPVVPIAVNVAASQFSDDDMDQLLRDTLARYRLDPGLLELELTESLSMEDPEASIELMHRLKATGIGMSIDDFGTGYSNLSYLKRFPVDKLKIDQSFTRGLTSDPEDRSIVTAVIRMAHSLGLRAIAEGVETEGQLRLLAAEGCDEIQGYYFSRPLPEQAMLAMLARDMGMDLAPLTRTVQRRTVLLVDDEPQVLSTFRKLLGGHGYDVLTAHGLAEAYELLAGNDVGVVISDQELVGHTGIDFFHRIKRMYPRTVRVLLTADTTPANLGDAINKGAVFKFVEKPWRDEALLAVLASGFAHHERF</sequence>
<feature type="domain" description="EAL" evidence="5">
    <location>
        <begin position="350"/>
        <end position="604"/>
    </location>
</feature>
<dbReference type="InterPro" id="IPR001789">
    <property type="entry name" value="Sig_transdc_resp-reg_receiver"/>
</dbReference>
<dbReference type="InterPro" id="IPR029787">
    <property type="entry name" value="Nucleotide_cyclase"/>
</dbReference>
<dbReference type="GO" id="GO:0071111">
    <property type="term" value="F:cyclic-guanylate-specific phosphodiesterase activity"/>
    <property type="evidence" value="ECO:0007669"/>
    <property type="project" value="UniProtKB-EC"/>
</dbReference>
<feature type="domain" description="GGDEF" evidence="6">
    <location>
        <begin position="208"/>
        <end position="341"/>
    </location>
</feature>
<dbReference type="SMART" id="SM00448">
    <property type="entry name" value="REC"/>
    <property type="match status" value="1"/>
</dbReference>
<comment type="caution">
    <text evidence="7">The sequence shown here is derived from an EMBL/GenBank/DDBJ whole genome shotgun (WGS) entry which is preliminary data.</text>
</comment>
<dbReference type="EMBL" id="QYUP01000112">
    <property type="protein sequence ID" value="RJG15796.1"/>
    <property type="molecule type" value="Genomic_DNA"/>
</dbReference>
<dbReference type="InterPro" id="IPR043128">
    <property type="entry name" value="Rev_trsase/Diguanyl_cyclase"/>
</dbReference>
<dbReference type="Pfam" id="PF00072">
    <property type="entry name" value="Response_reg"/>
    <property type="match status" value="1"/>
</dbReference>
<dbReference type="PROSITE" id="PS50883">
    <property type="entry name" value="EAL"/>
    <property type="match status" value="1"/>
</dbReference>
<dbReference type="GO" id="GO:0071732">
    <property type="term" value="P:cellular response to nitric oxide"/>
    <property type="evidence" value="ECO:0007669"/>
    <property type="project" value="UniProtKB-ARBA"/>
</dbReference>
<gene>
    <name evidence="7" type="ORF">D3872_12185</name>
</gene>
<keyword evidence="2" id="KW-0597">Phosphoprotein</keyword>
<dbReference type="SUPFAM" id="SSF52172">
    <property type="entry name" value="CheY-like"/>
    <property type="match status" value="1"/>
</dbReference>
<dbReference type="Gene3D" id="3.30.70.270">
    <property type="match status" value="1"/>
</dbReference>
<keyword evidence="8" id="KW-1185">Reference proteome</keyword>
<dbReference type="Pfam" id="PF00563">
    <property type="entry name" value="EAL"/>
    <property type="match status" value="1"/>
</dbReference>
<dbReference type="InterPro" id="IPR011006">
    <property type="entry name" value="CheY-like_superfamily"/>
</dbReference>
<dbReference type="SMART" id="SM00091">
    <property type="entry name" value="PAS"/>
    <property type="match status" value="1"/>
</dbReference>
<dbReference type="InterPro" id="IPR000014">
    <property type="entry name" value="PAS"/>
</dbReference>
<dbReference type="OrthoDB" id="9813903at2"/>
<dbReference type="PANTHER" id="PTHR44757:SF2">
    <property type="entry name" value="BIOFILM ARCHITECTURE MAINTENANCE PROTEIN MBAA"/>
    <property type="match status" value="1"/>
</dbReference>
<dbReference type="FunFam" id="3.30.70.270:FF:000001">
    <property type="entry name" value="Diguanylate cyclase domain protein"/>
    <property type="match status" value="1"/>
</dbReference>
<dbReference type="PROSITE" id="PS50112">
    <property type="entry name" value="PAS"/>
    <property type="match status" value="1"/>
</dbReference>
<dbReference type="PROSITE" id="PS50110">
    <property type="entry name" value="RESPONSE_REGULATORY"/>
    <property type="match status" value="1"/>
</dbReference>
<dbReference type="InterPro" id="IPR013767">
    <property type="entry name" value="PAS_fold"/>
</dbReference>
<dbReference type="Gene3D" id="3.20.20.450">
    <property type="entry name" value="EAL domain"/>
    <property type="match status" value="1"/>
</dbReference>
<feature type="modified residue" description="4-aspartylphosphate" evidence="2">
    <location>
        <position position="668"/>
    </location>
</feature>
<dbReference type="SUPFAM" id="SSF141868">
    <property type="entry name" value="EAL domain-like"/>
    <property type="match status" value="1"/>
</dbReference>
<dbReference type="PANTHER" id="PTHR44757">
    <property type="entry name" value="DIGUANYLATE CYCLASE DGCP"/>
    <property type="match status" value="1"/>
</dbReference>
<evidence type="ECO:0000259" key="4">
    <source>
        <dbReference type="PROSITE" id="PS50112"/>
    </source>
</evidence>
<dbReference type="InterPro" id="IPR001633">
    <property type="entry name" value="EAL_dom"/>
</dbReference>
<dbReference type="CDD" id="cd17569">
    <property type="entry name" value="REC_HupR-like"/>
    <property type="match status" value="1"/>
</dbReference>
<dbReference type="Gene3D" id="3.30.450.20">
    <property type="entry name" value="PAS domain"/>
    <property type="match status" value="1"/>
</dbReference>
<dbReference type="CDD" id="cd00130">
    <property type="entry name" value="PAS"/>
    <property type="match status" value="1"/>
</dbReference>
<evidence type="ECO:0000256" key="1">
    <source>
        <dbReference type="ARBA" id="ARBA00051114"/>
    </source>
</evidence>
<proteinExistence type="predicted"/>
<dbReference type="CDD" id="cd01949">
    <property type="entry name" value="GGDEF"/>
    <property type="match status" value="1"/>
</dbReference>
<dbReference type="AlphaFoldDB" id="A0A418XT49"/>
<dbReference type="CDD" id="cd01948">
    <property type="entry name" value="EAL"/>
    <property type="match status" value="1"/>
</dbReference>
<dbReference type="InterPro" id="IPR052155">
    <property type="entry name" value="Biofilm_reg_signaling"/>
</dbReference>
<dbReference type="PROSITE" id="PS50887">
    <property type="entry name" value="GGDEF"/>
    <property type="match status" value="1"/>
</dbReference>
<evidence type="ECO:0000259" key="6">
    <source>
        <dbReference type="PROSITE" id="PS50887"/>
    </source>
</evidence>
<dbReference type="Pfam" id="PF00990">
    <property type="entry name" value="GGDEF"/>
    <property type="match status" value="1"/>
</dbReference>
<evidence type="ECO:0000259" key="3">
    <source>
        <dbReference type="PROSITE" id="PS50110"/>
    </source>
</evidence>
<dbReference type="SMART" id="SM00267">
    <property type="entry name" value="GGDEF"/>
    <property type="match status" value="1"/>
</dbReference>
<evidence type="ECO:0000313" key="8">
    <source>
        <dbReference type="Proteomes" id="UP000284006"/>
    </source>
</evidence>
<dbReference type="RefSeq" id="WP_119811022.1">
    <property type="nucleotide sequence ID" value="NZ_QYUP01000112.1"/>
</dbReference>
<dbReference type="Gene3D" id="3.40.50.2300">
    <property type="match status" value="1"/>
</dbReference>
<evidence type="ECO:0000256" key="2">
    <source>
        <dbReference type="PROSITE-ProRule" id="PRU00169"/>
    </source>
</evidence>
<protein>
    <submittedName>
        <fullName evidence="7">EAL domain-containing protein</fullName>
    </submittedName>
</protein>
<reference evidence="7 8" key="1">
    <citation type="submission" date="2018-09" db="EMBL/GenBank/DDBJ databases">
        <authorList>
            <person name="Zhu H."/>
        </authorList>
    </citation>
    <scope>NUCLEOTIDE SEQUENCE [LARGE SCALE GENOMIC DNA]</scope>
    <source>
        <strain evidence="7 8">K1S02-61</strain>
    </source>
</reference>
<comment type="catalytic activity">
    <reaction evidence="1">
        <text>3',3'-c-di-GMP + H2O = 5'-phosphoguanylyl(3'-&gt;5')guanosine + H(+)</text>
        <dbReference type="Rhea" id="RHEA:24902"/>
        <dbReference type="ChEBI" id="CHEBI:15377"/>
        <dbReference type="ChEBI" id="CHEBI:15378"/>
        <dbReference type="ChEBI" id="CHEBI:58754"/>
        <dbReference type="ChEBI" id="CHEBI:58805"/>
        <dbReference type="EC" id="3.1.4.52"/>
    </reaction>
    <physiologicalReaction direction="left-to-right" evidence="1">
        <dbReference type="Rhea" id="RHEA:24903"/>
    </physiologicalReaction>
</comment>
<dbReference type="NCBIfam" id="TIGR00254">
    <property type="entry name" value="GGDEF"/>
    <property type="match status" value="1"/>
</dbReference>
<accession>A0A418XT49</accession>
<dbReference type="SUPFAM" id="SSF55785">
    <property type="entry name" value="PYP-like sensor domain (PAS domain)"/>
    <property type="match status" value="1"/>
</dbReference>
<dbReference type="GO" id="GO:0006355">
    <property type="term" value="P:regulation of DNA-templated transcription"/>
    <property type="evidence" value="ECO:0007669"/>
    <property type="project" value="InterPro"/>
</dbReference>
<evidence type="ECO:0000313" key="7">
    <source>
        <dbReference type="EMBL" id="RJG15796.1"/>
    </source>
</evidence>
<dbReference type="SMART" id="SM00052">
    <property type="entry name" value="EAL"/>
    <property type="match status" value="1"/>
</dbReference>
<dbReference type="InterPro" id="IPR035919">
    <property type="entry name" value="EAL_sf"/>
</dbReference>
<feature type="domain" description="PAS" evidence="4">
    <location>
        <begin position="52"/>
        <end position="92"/>
    </location>
</feature>
<name>A0A418XT49_9BURK</name>
<dbReference type="GO" id="GO:0000160">
    <property type="term" value="P:phosphorelay signal transduction system"/>
    <property type="evidence" value="ECO:0007669"/>
    <property type="project" value="InterPro"/>
</dbReference>
<dbReference type="InterPro" id="IPR035965">
    <property type="entry name" value="PAS-like_dom_sf"/>
</dbReference>
<dbReference type="FunFam" id="3.20.20.450:FF:000001">
    <property type="entry name" value="Cyclic di-GMP phosphodiesterase yahA"/>
    <property type="match status" value="1"/>
</dbReference>